<feature type="transmembrane region" description="Helical" evidence="1">
    <location>
        <begin position="135"/>
        <end position="152"/>
    </location>
</feature>
<reference evidence="4" key="1">
    <citation type="journal article" date="2019" name="Int. J. Syst. Evol. Microbiol.">
        <title>The Global Catalogue of Microorganisms (GCM) 10K type strain sequencing project: providing services to taxonomists for standard genome sequencing and annotation.</title>
        <authorList>
            <consortium name="The Broad Institute Genomics Platform"/>
            <consortium name="The Broad Institute Genome Sequencing Center for Infectious Disease"/>
            <person name="Wu L."/>
            <person name="Ma J."/>
        </authorList>
    </citation>
    <scope>NUCLEOTIDE SEQUENCE [LARGE SCALE GENOMIC DNA]</scope>
    <source>
        <strain evidence="4">JCM 17551</strain>
    </source>
</reference>
<keyword evidence="1" id="KW-1133">Transmembrane helix</keyword>
<keyword evidence="4" id="KW-1185">Reference proteome</keyword>
<organism evidence="3 4">
    <name type="scientific">Litoribacillus peritrichatus</name>
    <dbReference type="NCBI Taxonomy" id="718191"/>
    <lineage>
        <taxon>Bacteria</taxon>
        <taxon>Pseudomonadati</taxon>
        <taxon>Pseudomonadota</taxon>
        <taxon>Gammaproteobacteria</taxon>
        <taxon>Oceanospirillales</taxon>
        <taxon>Oceanospirillaceae</taxon>
        <taxon>Litoribacillus</taxon>
    </lineage>
</organism>
<comment type="caution">
    <text evidence="3">The sequence shown here is derived from an EMBL/GenBank/DDBJ whole genome shotgun (WGS) entry which is preliminary data.</text>
</comment>
<protein>
    <submittedName>
        <fullName evidence="3">DUF2157 domain-containing protein</fullName>
    </submittedName>
</protein>
<feature type="transmembrane region" description="Helical" evidence="1">
    <location>
        <begin position="188"/>
        <end position="208"/>
    </location>
</feature>
<keyword evidence="1" id="KW-0472">Membrane</keyword>
<evidence type="ECO:0000256" key="1">
    <source>
        <dbReference type="SAM" id="Phobius"/>
    </source>
</evidence>
<dbReference type="EMBL" id="BAABBN010000004">
    <property type="protein sequence ID" value="GAA3916495.1"/>
    <property type="molecule type" value="Genomic_DNA"/>
</dbReference>
<feature type="transmembrane region" description="Helical" evidence="1">
    <location>
        <begin position="301"/>
        <end position="321"/>
    </location>
</feature>
<feature type="transmembrane region" description="Helical" evidence="1">
    <location>
        <begin position="248"/>
        <end position="265"/>
    </location>
</feature>
<name>A0ABP7M6W7_9GAMM</name>
<evidence type="ECO:0000313" key="4">
    <source>
        <dbReference type="Proteomes" id="UP001501565"/>
    </source>
</evidence>
<keyword evidence="1" id="KW-0812">Transmembrane</keyword>
<feature type="domain" description="DUF2157" evidence="2">
    <location>
        <begin position="20"/>
        <end position="159"/>
    </location>
</feature>
<evidence type="ECO:0000313" key="3">
    <source>
        <dbReference type="EMBL" id="GAA3916495.1"/>
    </source>
</evidence>
<evidence type="ECO:0000259" key="2">
    <source>
        <dbReference type="Pfam" id="PF09925"/>
    </source>
</evidence>
<feature type="transmembrane region" description="Helical" evidence="1">
    <location>
        <begin position="272"/>
        <end position="295"/>
    </location>
</feature>
<accession>A0ABP7M6W7</accession>
<gene>
    <name evidence="3" type="ORF">GCM10022277_09040</name>
</gene>
<sequence length="342" mass="38844">MERDDPLIMEDTRSTLIELIEQGKVSPEHVDGAIAELSVFPSKLAWRSFIDLFLLWLGSLALAFSVMFFIAYNWSELDRFSKFALVEASMVVAMLVFLKQPLHNRVGQSALFVCAILLGVLMALFGQTYQTGADPWELFFNWALLMLLWALVGRFPALWVLWCSLVNLSIVLYFESMRSLLWSVFDDFYLWFSVFAFNLAVMVVWELASNKLEWLNARWAVRLIATGCGVSVTLMAVDAIATTSQFEWLVAVVWCLWVAVMYYAYRIYRPDLFMLAGSCLSGTIVVVALMIEYVFTRDTAASFLLMSFIIIGLGSGSALWLRNVHREWLVAENGEGGLDNDK</sequence>
<dbReference type="Pfam" id="PF09925">
    <property type="entry name" value="DUF2157"/>
    <property type="match status" value="1"/>
</dbReference>
<proteinExistence type="predicted"/>
<dbReference type="Proteomes" id="UP001501565">
    <property type="component" value="Unassembled WGS sequence"/>
</dbReference>
<dbReference type="InterPro" id="IPR018677">
    <property type="entry name" value="DUF2157"/>
</dbReference>
<feature type="transmembrane region" description="Helical" evidence="1">
    <location>
        <begin position="110"/>
        <end position="129"/>
    </location>
</feature>
<feature type="transmembrane region" description="Helical" evidence="1">
    <location>
        <begin position="52"/>
        <end position="74"/>
    </location>
</feature>
<feature type="transmembrane region" description="Helical" evidence="1">
    <location>
        <begin position="220"/>
        <end position="242"/>
    </location>
</feature>